<dbReference type="PANTHER" id="PTHR37381:SF1">
    <property type="entry name" value="PENTATRICOPEPTIDE REPEAT (PPR) SUPERFAMILY PROTEIN"/>
    <property type="match status" value="1"/>
</dbReference>
<evidence type="ECO:0000313" key="3">
    <source>
        <dbReference type="EMBL" id="CAA9565408.1"/>
    </source>
</evidence>
<feature type="transmembrane region" description="Helical" evidence="2">
    <location>
        <begin position="141"/>
        <end position="160"/>
    </location>
</feature>
<keyword evidence="2" id="KW-0472">Membrane</keyword>
<dbReference type="AlphaFoldDB" id="A0A6J4V5Q3"/>
<sequence>MTIQLKCPSCRKPIFFPEVEEIDEDQLEIICPGCQYKYSLVSAQVLGFASEVETTPANKYKKQPSYRHIYELRLLTANRKLKALRLETPGPEQKISAFPKDEMLMLYTLRGKALDELVWIENHTTGKSCLLKKPDAKARSAGVTTGIVTLFAGGVLAMLVHLPGKLSLAIVVPASVGAGVYVTQLNESKSRDKKEITRLASEQSLLGQIHSLDHRIHELKRELASNQKTINRFKALRQKMIDAGEDIYAYRVETISKGISVMEKQRGLTQNLIDGYAQVVAILEIEFQTSRLAEALPEDVSEQILGRMQELKAIEDKREELALLVDSARILREH</sequence>
<evidence type="ECO:0000256" key="1">
    <source>
        <dbReference type="SAM" id="Coils"/>
    </source>
</evidence>
<evidence type="ECO:0000256" key="2">
    <source>
        <dbReference type="SAM" id="Phobius"/>
    </source>
</evidence>
<dbReference type="PANTHER" id="PTHR37381">
    <property type="entry name" value="PENTATRICOPEPTIDE REPEAT (PPR) SUPERFAMILY PROTEIN"/>
    <property type="match status" value="1"/>
</dbReference>
<protein>
    <submittedName>
        <fullName evidence="3">Uncharacterized protein</fullName>
    </submittedName>
</protein>
<dbReference type="EMBL" id="CADCWO010000063">
    <property type="protein sequence ID" value="CAA9565408.1"/>
    <property type="molecule type" value="Genomic_DNA"/>
</dbReference>
<keyword evidence="1" id="KW-0175">Coiled coil</keyword>
<gene>
    <name evidence="3" type="ORF">AVDCRST_MAG81-1004</name>
</gene>
<feature type="transmembrane region" description="Helical" evidence="2">
    <location>
        <begin position="166"/>
        <end position="183"/>
    </location>
</feature>
<name>A0A6J4V5Q3_9CYAN</name>
<accession>A0A6J4V5Q3</accession>
<feature type="coiled-coil region" evidence="1">
    <location>
        <begin position="209"/>
        <end position="236"/>
    </location>
</feature>
<keyword evidence="2" id="KW-1133">Transmembrane helix</keyword>
<keyword evidence="2" id="KW-0812">Transmembrane</keyword>
<organism evidence="3">
    <name type="scientific">uncultured Synechococcales cyanobacterium</name>
    <dbReference type="NCBI Taxonomy" id="1936017"/>
    <lineage>
        <taxon>Bacteria</taxon>
        <taxon>Bacillati</taxon>
        <taxon>Cyanobacteriota</taxon>
        <taxon>Cyanophyceae</taxon>
        <taxon>Synechococcales</taxon>
        <taxon>environmental samples</taxon>
    </lineage>
</organism>
<proteinExistence type="predicted"/>
<reference evidence="3" key="1">
    <citation type="submission" date="2020-02" db="EMBL/GenBank/DDBJ databases">
        <authorList>
            <person name="Meier V. D."/>
        </authorList>
    </citation>
    <scope>NUCLEOTIDE SEQUENCE</scope>
    <source>
        <strain evidence="3">AVDCRST_MAG81</strain>
    </source>
</reference>